<keyword evidence="3" id="KW-1133">Transmembrane helix</keyword>
<dbReference type="RefSeq" id="WP_135709088.1">
    <property type="nucleotide sequence ID" value="NZ_CABFKI010000001.1"/>
</dbReference>
<evidence type="ECO:0000256" key="3">
    <source>
        <dbReference type="SAM" id="Phobius"/>
    </source>
</evidence>
<evidence type="ECO:0000256" key="2">
    <source>
        <dbReference type="SAM" id="MobiDB-lite"/>
    </source>
</evidence>
<dbReference type="Gene3D" id="1.10.287.510">
    <property type="entry name" value="Helix hairpin bin"/>
    <property type="match status" value="1"/>
</dbReference>
<keyword evidence="3" id="KW-0812">Transmembrane</keyword>
<dbReference type="EMBL" id="CABFKI010000001">
    <property type="protein sequence ID" value="VTU05889.1"/>
    <property type="molecule type" value="Genomic_DNA"/>
</dbReference>
<keyword evidence="3" id="KW-0472">Membrane</keyword>
<feature type="coiled-coil region" evidence="1">
    <location>
        <begin position="126"/>
        <end position="153"/>
    </location>
</feature>
<evidence type="ECO:0000313" key="4">
    <source>
        <dbReference type="EMBL" id="VTU05889.1"/>
    </source>
</evidence>
<reference evidence="4 5" key="1">
    <citation type="submission" date="2019-05" db="EMBL/GenBank/DDBJ databases">
        <authorList>
            <consortium name="Pathogen Informatics"/>
        </authorList>
    </citation>
    <scope>NUCLEOTIDE SEQUENCE [LARGE SCALE GENOMIC DNA]</scope>
    <source>
        <strain evidence="4 5">NM319</strain>
    </source>
</reference>
<dbReference type="PANTHER" id="PTHR38043:SF1">
    <property type="entry name" value="PROTEIN HEMX"/>
    <property type="match status" value="1"/>
</dbReference>
<proteinExistence type="predicted"/>
<dbReference type="Pfam" id="PF04375">
    <property type="entry name" value="HemX"/>
    <property type="match status" value="1"/>
</dbReference>
<feature type="compositionally biased region" description="Basic and acidic residues" evidence="2">
    <location>
        <begin position="422"/>
        <end position="435"/>
    </location>
</feature>
<keyword evidence="5" id="KW-1185">Reference proteome</keyword>
<organism evidence="4 5">
    <name type="scientific">Actinobacillus porcinus</name>
    <dbReference type="NCBI Taxonomy" id="51048"/>
    <lineage>
        <taxon>Bacteria</taxon>
        <taxon>Pseudomonadati</taxon>
        <taxon>Pseudomonadota</taxon>
        <taxon>Gammaproteobacteria</taxon>
        <taxon>Pasteurellales</taxon>
        <taxon>Pasteurellaceae</taxon>
        <taxon>Actinobacillus</taxon>
    </lineage>
</organism>
<protein>
    <submittedName>
        <fullName evidence="4">Uroporphyrin-III C-methyltransferase</fullName>
    </submittedName>
</protein>
<dbReference type="GeneID" id="86154629"/>
<feature type="region of interest" description="Disordered" evidence="2">
    <location>
        <begin position="422"/>
        <end position="454"/>
    </location>
</feature>
<accession>A0ABY6TH23</accession>
<dbReference type="Proteomes" id="UP000308167">
    <property type="component" value="Unassembled WGS sequence"/>
</dbReference>
<comment type="caution">
    <text evidence="4">The sequence shown here is derived from an EMBL/GenBank/DDBJ whole genome shotgun (WGS) entry which is preliminary data.</text>
</comment>
<sequence>MSKKKDIQTDAVEAVVSDEKIEKSVDTPTEAVKAESVKTETVKTETVVVKKGGSGFAFLALLVALGVGGAGYYFGQQEVAKINRKFTELEGKIGNLPVATSIAPTSTSPMAVEQDTQQISTLVSRLDETDKKLSALEVTLLDKEKNLNALQTEIAKMGQGAAAQPNDWLLSEADFLLTNALRKLVLDNDVETAISLLKISDEVLTKVSDPAAKTVRAAINNDLKQLLSLNRVDQNALMQNLSQLANSVDELVALNVNFGEQTEQESDKVSDNVSDWKANLEKTATSFMNHFIRITPRTDNASQALLAPNQDIYLRENIRLRLQIAIMAVPRQQNELYKQSLETVAAWVRSYFDTNTEVAVNFLKTVDELAEQSIYIDVPTQLSGLTVLDKILNKPVSEVQKVEISADKGLTEANAVAEKEIKAEEKAADGSDASKAETPNTDAPNSVETNTEQQ</sequence>
<name>A0ABY6TH23_9PAST</name>
<dbReference type="InterPro" id="IPR007470">
    <property type="entry name" value="HemX"/>
</dbReference>
<evidence type="ECO:0000313" key="5">
    <source>
        <dbReference type="Proteomes" id="UP000308167"/>
    </source>
</evidence>
<gene>
    <name evidence="4" type="ORF">SAMEA1410922_00222</name>
</gene>
<keyword evidence="1" id="KW-0175">Coiled coil</keyword>
<feature type="compositionally biased region" description="Polar residues" evidence="2">
    <location>
        <begin position="437"/>
        <end position="454"/>
    </location>
</feature>
<feature type="transmembrane region" description="Helical" evidence="3">
    <location>
        <begin position="56"/>
        <end position="75"/>
    </location>
</feature>
<evidence type="ECO:0000256" key="1">
    <source>
        <dbReference type="SAM" id="Coils"/>
    </source>
</evidence>
<dbReference type="PANTHER" id="PTHR38043">
    <property type="entry name" value="PROTEIN HEMX"/>
    <property type="match status" value="1"/>
</dbReference>